<accession>A0A820L910</accession>
<sequence length="56" mass="5710">HHHGQNGAAALGGRQGKPGNGQNGSAGGQGRQHRAGGKRNQPSDFGDFVGNQMEAF</sequence>
<protein>
    <submittedName>
        <fullName evidence="2">Uncharacterized protein</fullName>
    </submittedName>
</protein>
<proteinExistence type="predicted"/>
<dbReference type="Proteomes" id="UP000663881">
    <property type="component" value="Unassembled WGS sequence"/>
</dbReference>
<dbReference type="AlphaFoldDB" id="A0A820L910"/>
<feature type="region of interest" description="Disordered" evidence="1">
    <location>
        <begin position="1"/>
        <end position="56"/>
    </location>
</feature>
<feature type="compositionally biased region" description="Gly residues" evidence="1">
    <location>
        <begin position="13"/>
        <end position="30"/>
    </location>
</feature>
<gene>
    <name evidence="2" type="ORF">OKA104_LOCUS48737</name>
</gene>
<feature type="non-terminal residue" evidence="2">
    <location>
        <position position="1"/>
    </location>
</feature>
<reference evidence="2" key="1">
    <citation type="submission" date="2021-02" db="EMBL/GenBank/DDBJ databases">
        <authorList>
            <person name="Nowell W R."/>
        </authorList>
    </citation>
    <scope>NUCLEOTIDE SEQUENCE</scope>
</reference>
<evidence type="ECO:0000313" key="3">
    <source>
        <dbReference type="Proteomes" id="UP000663881"/>
    </source>
</evidence>
<organism evidence="2 3">
    <name type="scientific">Adineta steineri</name>
    <dbReference type="NCBI Taxonomy" id="433720"/>
    <lineage>
        <taxon>Eukaryota</taxon>
        <taxon>Metazoa</taxon>
        <taxon>Spiralia</taxon>
        <taxon>Gnathifera</taxon>
        <taxon>Rotifera</taxon>
        <taxon>Eurotatoria</taxon>
        <taxon>Bdelloidea</taxon>
        <taxon>Adinetida</taxon>
        <taxon>Adinetidae</taxon>
        <taxon>Adineta</taxon>
    </lineage>
</organism>
<comment type="caution">
    <text evidence="2">The sequence shown here is derived from an EMBL/GenBank/DDBJ whole genome shotgun (WGS) entry which is preliminary data.</text>
</comment>
<evidence type="ECO:0000256" key="1">
    <source>
        <dbReference type="SAM" id="MobiDB-lite"/>
    </source>
</evidence>
<name>A0A820L910_9BILA</name>
<evidence type="ECO:0000313" key="2">
    <source>
        <dbReference type="EMBL" id="CAF4349702.1"/>
    </source>
</evidence>
<dbReference type="EMBL" id="CAJOAY010021580">
    <property type="protein sequence ID" value="CAF4349702.1"/>
    <property type="molecule type" value="Genomic_DNA"/>
</dbReference>